<sequence>MSNHHNYHLNVFMFWTQVDPFLHLIQDNKLEVVTFSPDNLTINYGSKEDDNRALHTISELLTSEHQDPEFFVSEIVKSFENMSKPELSSLREDLLKEFSLDDMCPLGFPSTMDIPEKDASVVSTDDDCIPDIFDSDIKENSGLSMEFPSLLSANQLLELISDTSNPAGRVSVSIAYDVPYKDMAHNCEVFLMGKHNISRLMSTHQKQECFSNFSLQIQDKDTKNTDISSDLDVGFQKSCKLHAPDDWGAESLALDCNMT</sequence>
<proteinExistence type="predicted"/>
<protein>
    <submittedName>
        <fullName evidence="1">Uncharacterized protein</fullName>
    </submittedName>
</protein>
<dbReference type="InterPro" id="IPR055296">
    <property type="entry name" value="SRL2-like"/>
</dbReference>
<dbReference type="PANTHER" id="PTHR46087">
    <property type="entry name" value="PUTATIVE, EXPRESSED-RELATED"/>
    <property type="match status" value="1"/>
</dbReference>
<gene>
    <name evidence="1" type="ORF">A2U01_0011185</name>
</gene>
<dbReference type="EMBL" id="LXQA010017970">
    <property type="protein sequence ID" value="MCH90272.1"/>
    <property type="molecule type" value="Genomic_DNA"/>
</dbReference>
<dbReference type="PANTHER" id="PTHR46087:SF9">
    <property type="entry name" value="ARM REPEAT SUPERFAMILY PROTEIN"/>
    <property type="match status" value="1"/>
</dbReference>
<organism evidence="1 2">
    <name type="scientific">Trifolium medium</name>
    <dbReference type="NCBI Taxonomy" id="97028"/>
    <lineage>
        <taxon>Eukaryota</taxon>
        <taxon>Viridiplantae</taxon>
        <taxon>Streptophyta</taxon>
        <taxon>Embryophyta</taxon>
        <taxon>Tracheophyta</taxon>
        <taxon>Spermatophyta</taxon>
        <taxon>Magnoliopsida</taxon>
        <taxon>eudicotyledons</taxon>
        <taxon>Gunneridae</taxon>
        <taxon>Pentapetalae</taxon>
        <taxon>rosids</taxon>
        <taxon>fabids</taxon>
        <taxon>Fabales</taxon>
        <taxon>Fabaceae</taxon>
        <taxon>Papilionoideae</taxon>
        <taxon>50 kb inversion clade</taxon>
        <taxon>NPAAA clade</taxon>
        <taxon>Hologalegina</taxon>
        <taxon>IRL clade</taxon>
        <taxon>Trifolieae</taxon>
        <taxon>Trifolium</taxon>
    </lineage>
</organism>
<reference evidence="1 2" key="1">
    <citation type="journal article" date="2018" name="Front. Plant Sci.">
        <title>Red Clover (Trifolium pratense) and Zigzag Clover (T. medium) - A Picture of Genomic Similarities and Differences.</title>
        <authorList>
            <person name="Dluhosova J."/>
            <person name="Istvanek J."/>
            <person name="Nedelnik J."/>
            <person name="Repkova J."/>
        </authorList>
    </citation>
    <scope>NUCLEOTIDE SEQUENCE [LARGE SCALE GENOMIC DNA]</scope>
    <source>
        <strain evidence="2">cv. 10/8</strain>
        <tissue evidence="1">Leaf</tissue>
    </source>
</reference>
<comment type="caution">
    <text evidence="1">The sequence shown here is derived from an EMBL/GenBank/DDBJ whole genome shotgun (WGS) entry which is preliminary data.</text>
</comment>
<dbReference type="Proteomes" id="UP000265520">
    <property type="component" value="Unassembled WGS sequence"/>
</dbReference>
<accession>A0A392MSN3</accession>
<name>A0A392MSN3_9FABA</name>
<dbReference type="AlphaFoldDB" id="A0A392MSN3"/>
<evidence type="ECO:0000313" key="2">
    <source>
        <dbReference type="Proteomes" id="UP000265520"/>
    </source>
</evidence>
<keyword evidence="2" id="KW-1185">Reference proteome</keyword>
<evidence type="ECO:0000313" key="1">
    <source>
        <dbReference type="EMBL" id="MCH90272.1"/>
    </source>
</evidence>